<dbReference type="RefSeq" id="WP_176930588.1">
    <property type="nucleotide sequence ID" value="NZ_FNIE01000017.1"/>
</dbReference>
<evidence type="ECO:0000313" key="3">
    <source>
        <dbReference type="Proteomes" id="UP000199341"/>
    </source>
</evidence>
<name>A0A1H0PY47_9ACTN</name>
<evidence type="ECO:0000259" key="1">
    <source>
        <dbReference type="Pfam" id="PF13577"/>
    </source>
</evidence>
<protein>
    <submittedName>
        <fullName evidence="2">SnoaL-like domain-containing protein</fullName>
    </submittedName>
</protein>
<reference evidence="2 3" key="1">
    <citation type="submission" date="2016-10" db="EMBL/GenBank/DDBJ databases">
        <authorList>
            <person name="de Groot N.N."/>
        </authorList>
    </citation>
    <scope>NUCLEOTIDE SEQUENCE [LARGE SCALE GENOMIC DNA]</scope>
    <source>
        <strain evidence="2 3">CGMCC 4.2022</strain>
    </source>
</reference>
<dbReference type="STRING" id="310781.SAMN05216259_11734"/>
<organism evidence="2 3">
    <name type="scientific">Actinacidiphila guanduensis</name>
    <dbReference type="NCBI Taxonomy" id="310781"/>
    <lineage>
        <taxon>Bacteria</taxon>
        <taxon>Bacillati</taxon>
        <taxon>Actinomycetota</taxon>
        <taxon>Actinomycetes</taxon>
        <taxon>Kitasatosporales</taxon>
        <taxon>Streptomycetaceae</taxon>
        <taxon>Actinacidiphila</taxon>
    </lineage>
</organism>
<dbReference type="EMBL" id="FNIE01000017">
    <property type="protein sequence ID" value="SDP09359.1"/>
    <property type="molecule type" value="Genomic_DNA"/>
</dbReference>
<sequence>MTDVVSDTERLVAVDAIREVMAWYVYYADHAEWGKLAGLFTPAASFRTYGPRDELYLDLTGPREIEDTIRGSVGNARAIHHLFSYTAEVQSTTSASIVVNMEDLITPPDDGSGGAVQLGDVTFTSVHGYGHYRCDLVKVEGTWKIDKLVQTRLRMDFAQ</sequence>
<keyword evidence="3" id="KW-1185">Reference proteome</keyword>
<dbReference type="SUPFAM" id="SSF54427">
    <property type="entry name" value="NTF2-like"/>
    <property type="match status" value="1"/>
</dbReference>
<proteinExistence type="predicted"/>
<dbReference type="Pfam" id="PF13577">
    <property type="entry name" value="SnoaL_4"/>
    <property type="match status" value="1"/>
</dbReference>
<evidence type="ECO:0000313" key="2">
    <source>
        <dbReference type="EMBL" id="SDP09359.1"/>
    </source>
</evidence>
<accession>A0A1H0PY47</accession>
<dbReference type="Gene3D" id="3.10.450.50">
    <property type="match status" value="1"/>
</dbReference>
<dbReference type="InterPro" id="IPR032710">
    <property type="entry name" value="NTF2-like_dom_sf"/>
</dbReference>
<gene>
    <name evidence="2" type="ORF">SAMN05216259_11734</name>
</gene>
<dbReference type="InterPro" id="IPR037401">
    <property type="entry name" value="SnoaL-like"/>
</dbReference>
<dbReference type="Proteomes" id="UP000199341">
    <property type="component" value="Unassembled WGS sequence"/>
</dbReference>
<dbReference type="AlphaFoldDB" id="A0A1H0PY47"/>
<feature type="domain" description="SnoaL-like" evidence="1">
    <location>
        <begin position="10"/>
        <end position="148"/>
    </location>
</feature>